<proteinExistence type="predicted"/>
<name>A0A380M9E0_9ACTO</name>
<reference evidence="1 2" key="1">
    <citation type="submission" date="2018-11" db="EMBL/GenBank/DDBJ databases">
        <title>Multidrug-resistant genes are associated with an 42-kb island TGI1 carrying a complex class 1 integron in a Trueperella pyogenes.</title>
        <authorList>
            <person name="Dong W."/>
        </authorList>
    </citation>
    <scope>NUCLEOTIDE SEQUENCE [LARGE SCALE GENOMIC DNA]</scope>
    <source>
        <strain evidence="1 2">TP4</strain>
    </source>
</reference>
<dbReference type="AlphaFoldDB" id="A0A380M9E0"/>
<evidence type="ECO:0000313" key="2">
    <source>
        <dbReference type="Proteomes" id="UP000275951"/>
    </source>
</evidence>
<dbReference type="Proteomes" id="UP000275951">
    <property type="component" value="Chromosome"/>
</dbReference>
<accession>A0A380M9E0</accession>
<dbReference type="RefSeq" id="WP_108726810.1">
    <property type="nucleotide sequence ID" value="NZ_CP029001.1"/>
</dbReference>
<protein>
    <submittedName>
        <fullName evidence="1">Uncharacterized protein</fullName>
    </submittedName>
</protein>
<dbReference type="EMBL" id="CP033905">
    <property type="protein sequence ID" value="AZR06333.1"/>
    <property type="molecule type" value="Genomic_DNA"/>
</dbReference>
<gene>
    <name evidence="1" type="ORF">EBQ10_02855</name>
</gene>
<organism evidence="1 2">
    <name type="scientific">Trueperella pyogenes</name>
    <dbReference type="NCBI Taxonomy" id="1661"/>
    <lineage>
        <taxon>Bacteria</taxon>
        <taxon>Bacillati</taxon>
        <taxon>Actinomycetota</taxon>
        <taxon>Actinomycetes</taxon>
        <taxon>Actinomycetales</taxon>
        <taxon>Actinomycetaceae</taxon>
        <taxon>Trueperella</taxon>
    </lineage>
</organism>
<sequence length="84" mass="9218">MVALAVTATAQQMATCRTVGKAPGDASWETDPSKPTRQSSILFIKSDVLLETVWHASNWDINATLFVIKHTDITSNTWRIATLS</sequence>
<evidence type="ECO:0000313" key="1">
    <source>
        <dbReference type="EMBL" id="AZR06333.1"/>
    </source>
</evidence>